<dbReference type="InterPro" id="IPR032808">
    <property type="entry name" value="DoxX"/>
</dbReference>
<dbReference type="PANTHER" id="PTHR33452:SF1">
    <property type="entry name" value="INNER MEMBRANE PROTEIN YPHA-RELATED"/>
    <property type="match status" value="1"/>
</dbReference>
<feature type="transmembrane region" description="Helical" evidence="7">
    <location>
        <begin position="110"/>
        <end position="128"/>
    </location>
</feature>
<evidence type="ECO:0000256" key="2">
    <source>
        <dbReference type="ARBA" id="ARBA00006679"/>
    </source>
</evidence>
<reference evidence="8" key="1">
    <citation type="submission" date="2022-01" db="EMBL/GenBank/DDBJ databases">
        <authorList>
            <person name="Jo J.-H."/>
            <person name="Im W.-T."/>
        </authorList>
    </citation>
    <scope>NUCLEOTIDE SEQUENCE</scope>
    <source>
        <strain evidence="8">NA20</strain>
    </source>
</reference>
<accession>A0ABS9KU53</accession>
<evidence type="ECO:0000256" key="4">
    <source>
        <dbReference type="ARBA" id="ARBA00022692"/>
    </source>
</evidence>
<evidence type="ECO:0000256" key="5">
    <source>
        <dbReference type="ARBA" id="ARBA00022989"/>
    </source>
</evidence>
<evidence type="ECO:0000256" key="1">
    <source>
        <dbReference type="ARBA" id="ARBA00004651"/>
    </source>
</evidence>
<evidence type="ECO:0000256" key="3">
    <source>
        <dbReference type="ARBA" id="ARBA00022475"/>
    </source>
</evidence>
<sequence length="135" mass="14563">MKRIFPFVSASVMQPVLRCSLALVFFLHAAVRIANHTIPQFAGFLENAGLPFGKAIVIAISVFEIAGAVLLAMGVWVRLISAGLFVLLLIGIILIHWANGWFVGEHGVGGIEYSFVLMVGLMVVAAGARETTNRR</sequence>
<feature type="transmembrane region" description="Helical" evidence="7">
    <location>
        <begin position="84"/>
        <end position="104"/>
    </location>
</feature>
<dbReference type="EMBL" id="JAKLTR010000010">
    <property type="protein sequence ID" value="MCG2615836.1"/>
    <property type="molecule type" value="Genomic_DNA"/>
</dbReference>
<organism evidence="8 9">
    <name type="scientific">Terrimonas ginsenosidimutans</name>
    <dbReference type="NCBI Taxonomy" id="2908004"/>
    <lineage>
        <taxon>Bacteria</taxon>
        <taxon>Pseudomonadati</taxon>
        <taxon>Bacteroidota</taxon>
        <taxon>Chitinophagia</taxon>
        <taxon>Chitinophagales</taxon>
        <taxon>Chitinophagaceae</taxon>
        <taxon>Terrimonas</taxon>
    </lineage>
</organism>
<keyword evidence="3" id="KW-1003">Cell membrane</keyword>
<keyword evidence="6 7" id="KW-0472">Membrane</keyword>
<protein>
    <submittedName>
        <fullName evidence="8">DoxX family protein</fullName>
    </submittedName>
</protein>
<dbReference type="PANTHER" id="PTHR33452">
    <property type="entry name" value="OXIDOREDUCTASE CATD-RELATED"/>
    <property type="match status" value="1"/>
</dbReference>
<dbReference type="InterPro" id="IPR051907">
    <property type="entry name" value="DoxX-like_oxidoreductase"/>
</dbReference>
<keyword evidence="4 7" id="KW-0812">Transmembrane</keyword>
<evidence type="ECO:0000313" key="9">
    <source>
        <dbReference type="Proteomes" id="UP001165367"/>
    </source>
</evidence>
<keyword evidence="5 7" id="KW-1133">Transmembrane helix</keyword>
<gene>
    <name evidence="8" type="ORF">LZZ85_16190</name>
</gene>
<proteinExistence type="inferred from homology"/>
<comment type="similarity">
    <text evidence="2">Belongs to the DoxX family.</text>
</comment>
<comment type="subcellular location">
    <subcellularLocation>
        <location evidence="1">Cell membrane</location>
        <topology evidence="1">Multi-pass membrane protein</topology>
    </subcellularLocation>
</comment>
<dbReference type="Pfam" id="PF07681">
    <property type="entry name" value="DoxX"/>
    <property type="match status" value="1"/>
</dbReference>
<dbReference type="RefSeq" id="WP_237874091.1">
    <property type="nucleotide sequence ID" value="NZ_JAKLTR010000010.1"/>
</dbReference>
<keyword evidence="9" id="KW-1185">Reference proteome</keyword>
<comment type="caution">
    <text evidence="8">The sequence shown here is derived from an EMBL/GenBank/DDBJ whole genome shotgun (WGS) entry which is preliminary data.</text>
</comment>
<name>A0ABS9KU53_9BACT</name>
<feature type="transmembrane region" description="Helical" evidence="7">
    <location>
        <begin position="56"/>
        <end position="77"/>
    </location>
</feature>
<evidence type="ECO:0000313" key="8">
    <source>
        <dbReference type="EMBL" id="MCG2615836.1"/>
    </source>
</evidence>
<evidence type="ECO:0000256" key="6">
    <source>
        <dbReference type="ARBA" id="ARBA00023136"/>
    </source>
</evidence>
<evidence type="ECO:0000256" key="7">
    <source>
        <dbReference type="SAM" id="Phobius"/>
    </source>
</evidence>
<dbReference type="Proteomes" id="UP001165367">
    <property type="component" value="Unassembled WGS sequence"/>
</dbReference>